<proteinExistence type="inferred from homology"/>
<evidence type="ECO:0000256" key="8">
    <source>
        <dbReference type="ARBA" id="ARBA00023175"/>
    </source>
</evidence>
<dbReference type="InterPro" id="IPR002182">
    <property type="entry name" value="NB-ARC"/>
</dbReference>
<keyword evidence="7" id="KW-0175">Coiled coil</keyword>
<keyword evidence="5" id="KW-0677">Repeat</keyword>
<keyword evidence="4" id="KW-0493">Microtubule</keyword>
<evidence type="ECO:0000256" key="2">
    <source>
        <dbReference type="ARBA" id="ARBA00009622"/>
    </source>
</evidence>
<keyword evidence="13" id="KW-1185">Reference proteome</keyword>
<dbReference type="Pfam" id="PF13374">
    <property type="entry name" value="TPR_10"/>
    <property type="match status" value="2"/>
</dbReference>
<dbReference type="EMBL" id="NRQW01000548">
    <property type="protein sequence ID" value="PLZ84951.1"/>
    <property type="molecule type" value="Genomic_DNA"/>
</dbReference>
<dbReference type="InterPro" id="IPR002151">
    <property type="entry name" value="Kinesin_light"/>
</dbReference>
<dbReference type="SMART" id="SM00028">
    <property type="entry name" value="TPR"/>
    <property type="match status" value="8"/>
</dbReference>
<dbReference type="PANTHER" id="PTHR45783">
    <property type="entry name" value="KINESIN LIGHT CHAIN"/>
    <property type="match status" value="1"/>
</dbReference>
<keyword evidence="3" id="KW-0963">Cytoplasm</keyword>
<dbReference type="PANTHER" id="PTHR45783:SF3">
    <property type="entry name" value="KINESIN LIGHT CHAIN"/>
    <property type="match status" value="1"/>
</dbReference>
<evidence type="ECO:0000256" key="9">
    <source>
        <dbReference type="ARBA" id="ARBA00023212"/>
    </source>
</evidence>
<dbReference type="GO" id="GO:0005871">
    <property type="term" value="C:kinesin complex"/>
    <property type="evidence" value="ECO:0007669"/>
    <property type="project" value="InterPro"/>
</dbReference>
<dbReference type="PROSITE" id="PS50005">
    <property type="entry name" value="TPR"/>
    <property type="match status" value="2"/>
</dbReference>
<name>A0A2N6JXA3_FISMU</name>
<evidence type="ECO:0000259" key="11">
    <source>
        <dbReference type="Pfam" id="PF00931"/>
    </source>
</evidence>
<dbReference type="Pfam" id="PF13424">
    <property type="entry name" value="TPR_12"/>
    <property type="match status" value="3"/>
</dbReference>
<dbReference type="Gene3D" id="3.40.50.300">
    <property type="entry name" value="P-loop containing nucleotide triphosphate hydrolases"/>
    <property type="match status" value="1"/>
</dbReference>
<comment type="similarity">
    <text evidence="2">Belongs to the kinesin light chain family.</text>
</comment>
<protein>
    <submittedName>
        <fullName evidence="12">Tetratricopeptide repeat protein</fullName>
    </submittedName>
</protein>
<dbReference type="Proteomes" id="UP000235036">
    <property type="component" value="Unassembled WGS sequence"/>
</dbReference>
<evidence type="ECO:0000313" key="12">
    <source>
        <dbReference type="EMBL" id="PLZ84951.1"/>
    </source>
</evidence>
<dbReference type="PRINTS" id="PR00381">
    <property type="entry name" value="KINESINLIGHT"/>
</dbReference>
<feature type="domain" description="NB-ARC" evidence="11">
    <location>
        <begin position="62"/>
        <end position="216"/>
    </location>
</feature>
<evidence type="ECO:0000256" key="3">
    <source>
        <dbReference type="ARBA" id="ARBA00022490"/>
    </source>
</evidence>
<keyword evidence="8" id="KW-0505">Motor protein</keyword>
<evidence type="ECO:0000256" key="1">
    <source>
        <dbReference type="ARBA" id="ARBA00004245"/>
    </source>
</evidence>
<feature type="repeat" description="TPR" evidence="10">
    <location>
        <begin position="623"/>
        <end position="656"/>
    </location>
</feature>
<evidence type="ECO:0000256" key="4">
    <source>
        <dbReference type="ARBA" id="ARBA00022701"/>
    </source>
</evidence>
<dbReference type="RefSeq" id="WP_016866027.1">
    <property type="nucleotide sequence ID" value="NZ_CAWNVR010000680.1"/>
</dbReference>
<gene>
    <name evidence="12" type="ORF">CEN44_23390</name>
</gene>
<dbReference type="AlphaFoldDB" id="A0A2N6JXA3"/>
<keyword evidence="6 10" id="KW-0802">TPR repeat</keyword>
<dbReference type="SUPFAM" id="SSF52540">
    <property type="entry name" value="P-loop containing nucleoside triphosphate hydrolases"/>
    <property type="match status" value="1"/>
</dbReference>
<dbReference type="SUPFAM" id="SSF48452">
    <property type="entry name" value="TPR-like"/>
    <property type="match status" value="1"/>
</dbReference>
<accession>A0A2N6JXA3</accession>
<feature type="repeat" description="TPR" evidence="10">
    <location>
        <begin position="707"/>
        <end position="740"/>
    </location>
</feature>
<evidence type="ECO:0000256" key="7">
    <source>
        <dbReference type="ARBA" id="ARBA00023054"/>
    </source>
</evidence>
<comment type="subcellular location">
    <subcellularLocation>
        <location evidence="1">Cytoplasm</location>
        <location evidence="1">Cytoskeleton</location>
    </subcellularLocation>
</comment>
<dbReference type="InterPro" id="IPR027417">
    <property type="entry name" value="P-loop_NTPase"/>
</dbReference>
<reference evidence="12 13" key="1">
    <citation type="submission" date="2017-08" db="EMBL/GenBank/DDBJ databases">
        <title>Genomes of Fischerella (Mastigocladus) sp. strains.</title>
        <authorList>
            <person name="Miller S.R."/>
        </authorList>
    </citation>
    <scope>NUCLEOTIDE SEQUENCE [LARGE SCALE GENOMIC DNA]</scope>
    <source>
        <strain evidence="12 13">CCMEE 5323</strain>
    </source>
</reference>
<dbReference type="GO" id="GO:0007018">
    <property type="term" value="P:microtubule-based movement"/>
    <property type="evidence" value="ECO:0007669"/>
    <property type="project" value="TreeGrafter"/>
</dbReference>
<evidence type="ECO:0000256" key="5">
    <source>
        <dbReference type="ARBA" id="ARBA00022737"/>
    </source>
</evidence>
<dbReference type="InterPro" id="IPR019734">
    <property type="entry name" value="TPR_rpt"/>
</dbReference>
<comment type="caution">
    <text evidence="12">The sequence shown here is derived from an EMBL/GenBank/DDBJ whole genome shotgun (WGS) entry which is preliminary data.</text>
</comment>
<evidence type="ECO:0000313" key="13">
    <source>
        <dbReference type="Proteomes" id="UP000235036"/>
    </source>
</evidence>
<dbReference type="GO" id="GO:0005874">
    <property type="term" value="C:microtubule"/>
    <property type="evidence" value="ECO:0007669"/>
    <property type="project" value="UniProtKB-KW"/>
</dbReference>
<dbReference type="InterPro" id="IPR011990">
    <property type="entry name" value="TPR-like_helical_dom_sf"/>
</dbReference>
<evidence type="ECO:0000256" key="10">
    <source>
        <dbReference type="PROSITE-ProRule" id="PRU00339"/>
    </source>
</evidence>
<dbReference type="GO" id="GO:0019894">
    <property type="term" value="F:kinesin binding"/>
    <property type="evidence" value="ECO:0007669"/>
    <property type="project" value="TreeGrafter"/>
</dbReference>
<sequence length="839" mass="96091">MAEDFRNFTDKTSGFAHPGDQVNIGTQIHLGQKRLLPTKFIPDRGSVHFVGREQELAIVHQELQQGNYVAVVGMEGVGKTELVTQYARQYEDVYGGIAWFNARETNLATEILQFFRLQFGLEIPQESGRRLLSLNEQVAWCWSKYPESSSPILIIFDNITDLANLREVIPTEKRFRVLVTTKLRYLDPHFIQEISLNVLSPQKEPGKALELFQKLLGEQDRRIANEPEAAVAICECLRYLPLGIELVGGYLVQNPELSLNIMFRRLQDQKLADAALQQQDNLSSSQRGVKTAFALTWSELDPLAQQLGKLLSLFSPGLVLWDLVVWITTTDGEPAKQEQHKQLSWSEDELNKAKKQLCDRNLLRQVKHREKCYEIHSLLHLFLQEELAASGEIKLVLEKIFANHAIAIAKTIPDSLTLKDIKFFRDISPQLQDLGRRLIAEIRETSACALVDEFTWIFLGIGKFYKGQRLYKLAEPWYEECLKICQALFTNDHPDLATSLHGLAELYRSQRRYTKAEPLYIEALVMRNRLYAGDHPDLAQSLNGLARLYKSQRRYTEAEPLYTQALAMRKRLSESDHPDLAQSLNGLASIYKIQGRYTEAEPLYTQALAMRKRLYEDDHPDTAQSLNSLASIYKIQGRYTEAESLYTQALAMRKRLYGGDNPDVAQSLNNLALLYNSQGRYSEAEPLYIAALAMRKRLYEHDHPDLAQSLNNLASLYNSQGRYAEAELLFQEALVMRKHLYEGDNPDIATSLNNLASLYRSQGRYVEAKPLLQEALVMCERVLGDNHPWTVRIRENLTILQRQSTSISVWLRWLGCGQILFSLPWSLVKRLTLIFRRLG</sequence>
<organism evidence="12 13">
    <name type="scientific">Fischerella muscicola CCMEE 5323</name>
    <dbReference type="NCBI Taxonomy" id="2019572"/>
    <lineage>
        <taxon>Bacteria</taxon>
        <taxon>Bacillati</taxon>
        <taxon>Cyanobacteriota</taxon>
        <taxon>Cyanophyceae</taxon>
        <taxon>Nostocales</taxon>
        <taxon>Hapalosiphonaceae</taxon>
        <taxon>Fischerella</taxon>
    </lineage>
</organism>
<evidence type="ECO:0000256" key="6">
    <source>
        <dbReference type="ARBA" id="ARBA00022803"/>
    </source>
</evidence>
<dbReference type="Gene3D" id="1.25.40.10">
    <property type="entry name" value="Tetratricopeptide repeat domain"/>
    <property type="match status" value="2"/>
</dbReference>
<keyword evidence="9" id="KW-0206">Cytoskeleton</keyword>
<dbReference type="GO" id="GO:0043531">
    <property type="term" value="F:ADP binding"/>
    <property type="evidence" value="ECO:0007669"/>
    <property type="project" value="InterPro"/>
</dbReference>
<dbReference type="Pfam" id="PF00931">
    <property type="entry name" value="NB-ARC"/>
    <property type="match status" value="1"/>
</dbReference>
<dbReference type="GO" id="GO:0005737">
    <property type="term" value="C:cytoplasm"/>
    <property type="evidence" value="ECO:0007669"/>
    <property type="project" value="TreeGrafter"/>
</dbReference>